<gene>
    <name evidence="2" type="ORF">I6H47_01480</name>
</gene>
<dbReference type="Pfam" id="PF00753">
    <property type="entry name" value="Lactamase_B"/>
    <property type="match status" value="1"/>
</dbReference>
<dbReference type="Proteomes" id="UP000595374">
    <property type="component" value="Chromosome"/>
</dbReference>
<dbReference type="InterPro" id="IPR001279">
    <property type="entry name" value="Metallo-B-lactamas"/>
</dbReference>
<dbReference type="SUPFAM" id="SSF56281">
    <property type="entry name" value="Metallo-hydrolase/oxidoreductase"/>
    <property type="match status" value="1"/>
</dbReference>
<feature type="domain" description="Metallo-beta-lactamase" evidence="1">
    <location>
        <begin position="43"/>
        <end position="276"/>
    </location>
</feature>
<dbReference type="EMBL" id="CP065989">
    <property type="protein sequence ID" value="QQB14689.1"/>
    <property type="molecule type" value="Genomic_DNA"/>
</dbReference>
<dbReference type="Gene3D" id="3.60.15.10">
    <property type="entry name" value="Ribonuclease Z/Hydroxyacylglutathione hydrolase-like"/>
    <property type="match status" value="1"/>
</dbReference>
<reference evidence="2 3" key="1">
    <citation type="submission" date="2020-12" db="EMBL/GenBank/DDBJ databases">
        <title>FDA dAtabase for Regulatory Grade micrObial Sequences (FDA-ARGOS): Supporting development and validation of Infectious Disease Dx tests.</title>
        <authorList>
            <person name="Sproer C."/>
            <person name="Gronow S."/>
            <person name="Severitt S."/>
            <person name="Schroder I."/>
            <person name="Tallon L."/>
            <person name="Sadzewicz L."/>
            <person name="Zhao X."/>
            <person name="Boylan J."/>
            <person name="Ott S."/>
            <person name="Bowen H."/>
            <person name="Vavikolanu K."/>
            <person name="Mehta A."/>
            <person name="Aluvathingal J."/>
            <person name="Nadendla S."/>
            <person name="Lowell S."/>
            <person name="Myers T."/>
            <person name="Yan Y."/>
            <person name="Sichtig H."/>
        </authorList>
    </citation>
    <scope>NUCLEOTIDE SEQUENCE [LARGE SCALE GENOMIC DNA]</scope>
    <source>
        <strain evidence="2 3">FDAARGOS_990</strain>
    </source>
</reference>
<dbReference type="GO" id="GO:0016787">
    <property type="term" value="F:hydrolase activity"/>
    <property type="evidence" value="ECO:0007669"/>
    <property type="project" value="UniProtKB-KW"/>
</dbReference>
<dbReference type="PANTHER" id="PTHR23131">
    <property type="entry name" value="ENDORIBONUCLEASE LACTB2"/>
    <property type="match status" value="1"/>
</dbReference>
<dbReference type="AlphaFoldDB" id="A0A7T4DKF0"/>
<evidence type="ECO:0000313" key="3">
    <source>
        <dbReference type="Proteomes" id="UP000595374"/>
    </source>
</evidence>
<dbReference type="InterPro" id="IPR050662">
    <property type="entry name" value="Sec-metab_biosynth-thioest"/>
</dbReference>
<keyword evidence="2" id="KW-0378">Hydrolase</keyword>
<dbReference type="RefSeq" id="WP_198499744.1">
    <property type="nucleotide sequence ID" value="NZ_CP065989.1"/>
</dbReference>
<protein>
    <submittedName>
        <fullName evidence="2">MBL fold metallo-hydrolase</fullName>
    </submittedName>
</protein>
<evidence type="ECO:0000259" key="1">
    <source>
        <dbReference type="SMART" id="SM00849"/>
    </source>
</evidence>
<accession>A0A7T4DKF0</accession>
<dbReference type="PANTHER" id="PTHR23131:SF4">
    <property type="entry name" value="METALLO-BETA-LACTAMASE SUPERFAMILY POTEIN"/>
    <property type="match status" value="1"/>
</dbReference>
<name>A0A7T4DKF0_9MICO</name>
<sequence length="361" mass="39890">MPIETLSPQQSRAWQDRVLPPVEQTADGVWAIPVPIPNNPLVYTFCYALADGDGVVLIDPGWDGWDQYLALTSALADLGFAVRDIHGVAITHYHRDHIGLVPALIKENPAMWVALHGEDLRAVKRFASRAVDLGTGTDPNLNIARAYGVPEERWHEVESLQVSRPAKREDGPGRERDPFALQLAQLPDTLRILEDGATLPLETGRLDALWTPGHTYGHTAFVREGELLFSGDHVLPTITPNIGLDSGSITHSLGDYLGSLEKMGTLAADIAVLPAHGFRFRGLHERQRELVEHHRERLAEIDARMSETDDHSVYSIAQGLHWARGFDQLHHFNLFAALAETAAHMHYLDLDVGTGSLVGNR</sequence>
<dbReference type="SMART" id="SM00849">
    <property type="entry name" value="Lactamase_B"/>
    <property type="match status" value="1"/>
</dbReference>
<proteinExistence type="predicted"/>
<evidence type="ECO:0000313" key="2">
    <source>
        <dbReference type="EMBL" id="QQB14689.1"/>
    </source>
</evidence>
<dbReference type="InterPro" id="IPR036866">
    <property type="entry name" value="RibonucZ/Hydroxyglut_hydro"/>
</dbReference>
<organism evidence="2 3">
    <name type="scientific">Brevibacterium casei</name>
    <dbReference type="NCBI Taxonomy" id="33889"/>
    <lineage>
        <taxon>Bacteria</taxon>
        <taxon>Bacillati</taxon>
        <taxon>Actinomycetota</taxon>
        <taxon>Actinomycetes</taxon>
        <taxon>Micrococcales</taxon>
        <taxon>Brevibacteriaceae</taxon>
        <taxon>Brevibacterium</taxon>
    </lineage>
</organism>